<feature type="domain" description="Uncharacterized protein TP-0789" evidence="3">
    <location>
        <begin position="67"/>
        <end position="146"/>
    </location>
</feature>
<feature type="region of interest" description="Disordered" evidence="1">
    <location>
        <begin position="150"/>
        <end position="184"/>
    </location>
</feature>
<accession>A0A3E2BLN6</accession>
<keyword evidence="2" id="KW-0732">Signal</keyword>
<dbReference type="Pfam" id="PF17131">
    <property type="entry name" value="LolA_like"/>
    <property type="match status" value="2"/>
</dbReference>
<evidence type="ECO:0000256" key="1">
    <source>
        <dbReference type="SAM" id="MobiDB-lite"/>
    </source>
</evidence>
<feature type="signal peptide" evidence="2">
    <location>
        <begin position="1"/>
        <end position="21"/>
    </location>
</feature>
<evidence type="ECO:0000256" key="2">
    <source>
        <dbReference type="SAM" id="SignalP"/>
    </source>
</evidence>
<reference evidence="4 5" key="1">
    <citation type="submission" date="2018-08" db="EMBL/GenBank/DDBJ databases">
        <title>Genome analysis of the thermophilic bacterium of the candidate phylum Aminicenantes from deep subsurface aquifer revealed its physiology and ecological role.</title>
        <authorList>
            <person name="Kadnikov V.V."/>
            <person name="Mardanov A.V."/>
            <person name="Beletsky A.V."/>
            <person name="Karnachuk O.V."/>
            <person name="Ravin N.V."/>
        </authorList>
    </citation>
    <scope>NUCLEOTIDE SEQUENCE [LARGE SCALE GENOMIC DNA]</scope>
    <source>
        <strain evidence="4">BY38</strain>
    </source>
</reference>
<dbReference type="InterPro" id="IPR033399">
    <property type="entry name" value="TP_0789-like"/>
</dbReference>
<evidence type="ECO:0000313" key="4">
    <source>
        <dbReference type="EMBL" id="RFT15631.1"/>
    </source>
</evidence>
<feature type="chain" id="PRO_5017694313" description="Uncharacterized protein TP-0789 domain-containing protein" evidence="2">
    <location>
        <begin position="22"/>
        <end position="293"/>
    </location>
</feature>
<dbReference type="EMBL" id="QUAH01000007">
    <property type="protein sequence ID" value="RFT15631.1"/>
    <property type="molecule type" value="Genomic_DNA"/>
</dbReference>
<evidence type="ECO:0000313" key="5">
    <source>
        <dbReference type="Proteomes" id="UP000257323"/>
    </source>
</evidence>
<feature type="domain" description="Uncharacterized protein TP-0789" evidence="3">
    <location>
        <begin position="193"/>
        <end position="293"/>
    </location>
</feature>
<organism evidence="4 5">
    <name type="scientific">Candidatus Saccharicenans subterraneus</name>
    <dbReference type="NCBI Taxonomy" id="2508984"/>
    <lineage>
        <taxon>Bacteria</taxon>
        <taxon>Candidatus Aminicenantota</taxon>
        <taxon>Candidatus Aminicenantia</taxon>
        <taxon>Candidatus Aminicenantales</taxon>
        <taxon>Candidatus Saccharicenantaceae</taxon>
        <taxon>Candidatus Saccharicenans</taxon>
    </lineage>
</organism>
<sequence length="293" mass="33026">MALVLIIMAAMCLTVSTGAQIRPPSGQEILRRVDENITAGNKVMTARMIIHLRRASRTVEFKSYVQGTEKAFTEYLAPPRERGTKMLKLGNQLWMYSPWTERTILISGHMLRQSVMGSDLSYEDMMEDPKLLNSYTAEVVGEETIKLGEGLKAEKTGEKRDPADAGAGSEETKGGATAGQTRVQGGVVREGSEVRCWVLELQARQEDVAYPRRRLWVDRERFITVREELYARGGTLLKKVEVLSLRKFGSRWVPDRAIFKDMLKAGEGTEFVIDSIEFDARIPDYIFTRAALK</sequence>
<dbReference type="Proteomes" id="UP000257323">
    <property type="component" value="Unassembled WGS sequence"/>
</dbReference>
<evidence type="ECO:0000259" key="3">
    <source>
        <dbReference type="Pfam" id="PF17131"/>
    </source>
</evidence>
<dbReference type="AlphaFoldDB" id="A0A3E2BLN6"/>
<proteinExistence type="predicted"/>
<dbReference type="CDD" id="cd16329">
    <property type="entry name" value="LolA_like"/>
    <property type="match status" value="1"/>
</dbReference>
<gene>
    <name evidence="4" type="ORF">OP8BY_0006</name>
</gene>
<feature type="compositionally biased region" description="Basic and acidic residues" evidence="1">
    <location>
        <begin position="150"/>
        <end position="163"/>
    </location>
</feature>
<protein>
    <recommendedName>
        <fullName evidence="3">Uncharacterized protein TP-0789 domain-containing protein</fullName>
    </recommendedName>
</protein>
<name>A0A3E2BLN6_9BACT</name>
<comment type="caution">
    <text evidence="4">The sequence shown here is derived from an EMBL/GenBank/DDBJ whole genome shotgun (WGS) entry which is preliminary data.</text>
</comment>
<dbReference type="Gene3D" id="2.50.20.10">
    <property type="entry name" value="Lipoprotein localisation LolA/LolB/LppX"/>
    <property type="match status" value="1"/>
</dbReference>